<dbReference type="EMBL" id="JAPJZH010000017">
    <property type="protein sequence ID" value="MDA4847966.1"/>
    <property type="molecule type" value="Genomic_DNA"/>
</dbReference>
<evidence type="ECO:0000256" key="1">
    <source>
        <dbReference type="SAM" id="Phobius"/>
    </source>
</evidence>
<sequence>MQDSIFPIFKKRDTLVYRSSRLVQFFALIFIGVLASFLLAPWNHDLGWQPVYLDMFYVLGPRRSETIKFVSMPFLPLLFLSALGRVQRLIAPAMELVLTPDGITYGQHRFGKPIKIAWSEYKGHEVYEGYKFRGNGAKYIGVMVNDLDAFIERVTQNNRAAKLLFKFPWGRGYAVSINRFGLNTSLTEIDIEITRFSRFYKTAS</sequence>
<evidence type="ECO:0000313" key="3">
    <source>
        <dbReference type="Proteomes" id="UP001148313"/>
    </source>
</evidence>
<keyword evidence="1" id="KW-1133">Transmembrane helix</keyword>
<proteinExistence type="predicted"/>
<gene>
    <name evidence="2" type="ORF">OOZ53_21590</name>
</gene>
<reference evidence="2" key="1">
    <citation type="submission" date="2022-11" db="EMBL/GenBank/DDBJ databases">
        <title>Hoeflea poritis sp. nov., isolated from scleractinian coral Porites lutea.</title>
        <authorList>
            <person name="Zhang G."/>
            <person name="Wei Q."/>
            <person name="Cai L."/>
        </authorList>
    </citation>
    <scope>NUCLEOTIDE SEQUENCE</scope>
    <source>
        <strain evidence="2">E7-10</strain>
    </source>
</reference>
<dbReference type="Proteomes" id="UP001148313">
    <property type="component" value="Unassembled WGS sequence"/>
</dbReference>
<protein>
    <submittedName>
        <fullName evidence="2">Uncharacterized protein</fullName>
    </submittedName>
</protein>
<keyword evidence="1" id="KW-0812">Transmembrane</keyword>
<accession>A0ABT4VTC8</accession>
<comment type="caution">
    <text evidence="2">The sequence shown here is derived from an EMBL/GenBank/DDBJ whole genome shotgun (WGS) entry which is preliminary data.</text>
</comment>
<keyword evidence="3" id="KW-1185">Reference proteome</keyword>
<evidence type="ECO:0000313" key="2">
    <source>
        <dbReference type="EMBL" id="MDA4847966.1"/>
    </source>
</evidence>
<name>A0ABT4VTC8_9HYPH</name>
<organism evidence="2 3">
    <name type="scientific">Hoeflea poritis</name>
    <dbReference type="NCBI Taxonomy" id="2993659"/>
    <lineage>
        <taxon>Bacteria</taxon>
        <taxon>Pseudomonadati</taxon>
        <taxon>Pseudomonadota</taxon>
        <taxon>Alphaproteobacteria</taxon>
        <taxon>Hyphomicrobiales</taxon>
        <taxon>Rhizobiaceae</taxon>
        <taxon>Hoeflea</taxon>
    </lineage>
</organism>
<keyword evidence="1" id="KW-0472">Membrane</keyword>
<dbReference type="RefSeq" id="WP_271091808.1">
    <property type="nucleotide sequence ID" value="NZ_JAPJZH010000017.1"/>
</dbReference>
<feature type="transmembrane region" description="Helical" evidence="1">
    <location>
        <begin position="21"/>
        <end position="42"/>
    </location>
</feature>